<sequence length="556" mass="60842">MASLPPSQRRQALIHRQDPEQSSNSQPAVQRSESEAHSAVSEDSQTVLLNPSSSKITTSDQEELGDTQTLQQQQQQTAAEDSWEPNRCWICFSDETEDTPSSSEWRRPCPCALTAHETCLLDWIADMEAPNSRRQKSLNDKIQCPQCKSQIVLARPKRYIVDAVRHLELWTGKLVLPGVLTIGATSFWYLCWIHGVSSVYLVFGPHDTDEILAPLARLAPETDSSLRAAWNHVKARWRLDIGLSLIPTMLIASRTRIADGVLPILPMLFFVTKPDSDPLLDLGTWPPSAGLSFALLPYLRSLYNTYYDRVWAEHEKRWLREVQPRAGTAESEAAQDAAVQDLDHEDNVLEINVDLGIMEDEWEEDEAQPPAIPLAHPLNAPPLPDELGGAPEIAAVPAPAPVPGQQQGDNVHDAPGRDNAPAQAGARQNDIRNGNFNLAVSTHSLASSVLGALAFPAVSTAMGEVLRLTLPRALTARVVGAGGKPTGLFQTKWGRSIVGGCLFVVLKDAVMLYVRWRMAKDHRMRRVCDYEGLGGKGRGRNGPSASAGSVGLSGGR</sequence>
<accession>A0A517LIB4</accession>
<dbReference type="InterPro" id="IPR011016">
    <property type="entry name" value="Znf_RING-CH"/>
</dbReference>
<evidence type="ECO:0000256" key="1">
    <source>
        <dbReference type="ARBA" id="ARBA00004141"/>
    </source>
</evidence>
<evidence type="ECO:0000256" key="4">
    <source>
        <dbReference type="ARBA" id="ARBA00022771"/>
    </source>
</evidence>
<feature type="region of interest" description="Disordered" evidence="8">
    <location>
        <begin position="390"/>
        <end position="426"/>
    </location>
</feature>
<evidence type="ECO:0000256" key="6">
    <source>
        <dbReference type="ARBA" id="ARBA00022989"/>
    </source>
</evidence>
<dbReference type="Proteomes" id="UP000316270">
    <property type="component" value="Chromosome 13"/>
</dbReference>
<feature type="compositionally biased region" description="Polar residues" evidence="8">
    <location>
        <begin position="1"/>
        <end position="10"/>
    </location>
</feature>
<gene>
    <name evidence="10" type="ORF">FKW77_002589</name>
</gene>
<evidence type="ECO:0000313" key="10">
    <source>
        <dbReference type="EMBL" id="QDS75379.1"/>
    </source>
</evidence>
<evidence type="ECO:0000259" key="9">
    <source>
        <dbReference type="PROSITE" id="PS51292"/>
    </source>
</evidence>
<keyword evidence="5" id="KW-0862">Zinc</keyword>
<organism evidence="10 11">
    <name type="scientific">Venturia effusa</name>
    <dbReference type="NCBI Taxonomy" id="50376"/>
    <lineage>
        <taxon>Eukaryota</taxon>
        <taxon>Fungi</taxon>
        <taxon>Dikarya</taxon>
        <taxon>Ascomycota</taxon>
        <taxon>Pezizomycotina</taxon>
        <taxon>Dothideomycetes</taxon>
        <taxon>Pleosporomycetidae</taxon>
        <taxon>Venturiales</taxon>
        <taxon>Venturiaceae</taxon>
        <taxon>Venturia</taxon>
    </lineage>
</organism>
<keyword evidence="11" id="KW-1185">Reference proteome</keyword>
<proteinExistence type="predicted"/>
<comment type="subcellular location">
    <subcellularLocation>
        <location evidence="1">Membrane</location>
        <topology evidence="1">Multi-pass membrane protein</topology>
    </subcellularLocation>
</comment>
<keyword evidence="6" id="KW-1133">Transmembrane helix</keyword>
<evidence type="ECO:0000256" key="5">
    <source>
        <dbReference type="ARBA" id="ARBA00022833"/>
    </source>
</evidence>
<feature type="region of interest" description="Disordered" evidence="8">
    <location>
        <begin position="1"/>
        <end position="81"/>
    </location>
</feature>
<dbReference type="EMBL" id="CP042197">
    <property type="protein sequence ID" value="QDS75379.1"/>
    <property type="molecule type" value="Genomic_DNA"/>
</dbReference>
<dbReference type="GO" id="GO:0008270">
    <property type="term" value="F:zinc ion binding"/>
    <property type="evidence" value="ECO:0007669"/>
    <property type="project" value="UniProtKB-KW"/>
</dbReference>
<dbReference type="AlphaFoldDB" id="A0A517LIB4"/>
<keyword evidence="3" id="KW-0479">Metal-binding</keyword>
<feature type="domain" description="RING-CH-type" evidence="9">
    <location>
        <begin position="80"/>
        <end position="154"/>
    </location>
</feature>
<dbReference type="InterPro" id="IPR013083">
    <property type="entry name" value="Znf_RING/FYVE/PHD"/>
</dbReference>
<feature type="compositionally biased region" description="Polar residues" evidence="8">
    <location>
        <begin position="41"/>
        <end position="59"/>
    </location>
</feature>
<dbReference type="PROSITE" id="PS51292">
    <property type="entry name" value="ZF_RING_CH"/>
    <property type="match status" value="1"/>
</dbReference>
<reference evidence="10 11" key="1">
    <citation type="submission" date="2019-07" db="EMBL/GenBank/DDBJ databases">
        <title>Finished genome of Venturia effusa.</title>
        <authorList>
            <person name="Young C.A."/>
            <person name="Cox M.P."/>
            <person name="Ganley A.R.D."/>
            <person name="David W.J."/>
        </authorList>
    </citation>
    <scope>NUCLEOTIDE SEQUENCE [LARGE SCALE GENOMIC DNA]</scope>
    <source>
        <strain evidence="11">albino</strain>
    </source>
</reference>
<dbReference type="SMART" id="SM00744">
    <property type="entry name" value="RINGv"/>
    <property type="match status" value="1"/>
</dbReference>
<protein>
    <recommendedName>
        <fullName evidence="9">RING-CH-type domain-containing protein</fullName>
    </recommendedName>
</protein>
<keyword evidence="2" id="KW-0812">Transmembrane</keyword>
<feature type="compositionally biased region" description="Polar residues" evidence="8">
    <location>
        <begin position="20"/>
        <end position="31"/>
    </location>
</feature>
<feature type="compositionally biased region" description="Low complexity" evidence="8">
    <location>
        <begin position="67"/>
        <end position="77"/>
    </location>
</feature>
<dbReference type="PANTHER" id="PTHR46283">
    <property type="entry name" value="E3 UBIQUITIN-PROTEIN LIGASE MARCH5"/>
    <property type="match status" value="1"/>
</dbReference>
<evidence type="ECO:0000256" key="3">
    <source>
        <dbReference type="ARBA" id="ARBA00022723"/>
    </source>
</evidence>
<keyword evidence="4" id="KW-0863">Zinc-finger</keyword>
<dbReference type="Gene3D" id="3.30.40.10">
    <property type="entry name" value="Zinc/RING finger domain, C3HC4 (zinc finger)"/>
    <property type="match status" value="1"/>
</dbReference>
<name>A0A517LIB4_9PEZI</name>
<dbReference type="STRING" id="50376.A0A517LIB4"/>
<dbReference type="GO" id="GO:0016020">
    <property type="term" value="C:membrane"/>
    <property type="evidence" value="ECO:0007669"/>
    <property type="project" value="UniProtKB-SubCell"/>
</dbReference>
<dbReference type="OrthoDB" id="5817083at2759"/>
<evidence type="ECO:0000256" key="8">
    <source>
        <dbReference type="SAM" id="MobiDB-lite"/>
    </source>
</evidence>
<evidence type="ECO:0000313" key="11">
    <source>
        <dbReference type="Proteomes" id="UP000316270"/>
    </source>
</evidence>
<evidence type="ECO:0000256" key="7">
    <source>
        <dbReference type="ARBA" id="ARBA00023136"/>
    </source>
</evidence>
<feature type="compositionally biased region" description="Low complexity" evidence="8">
    <location>
        <begin position="390"/>
        <end position="408"/>
    </location>
</feature>
<dbReference type="SUPFAM" id="SSF57850">
    <property type="entry name" value="RING/U-box"/>
    <property type="match status" value="1"/>
</dbReference>
<evidence type="ECO:0000256" key="2">
    <source>
        <dbReference type="ARBA" id="ARBA00022692"/>
    </source>
</evidence>
<keyword evidence="7" id="KW-0472">Membrane</keyword>